<keyword evidence="7" id="KW-1185">Reference proteome</keyword>
<dbReference type="GO" id="GO:0003700">
    <property type="term" value="F:DNA-binding transcription factor activity"/>
    <property type="evidence" value="ECO:0007669"/>
    <property type="project" value="InterPro"/>
</dbReference>
<dbReference type="PANTHER" id="PTHR30419">
    <property type="entry name" value="HTH-TYPE TRANSCRIPTIONAL REGULATOR YBHD"/>
    <property type="match status" value="1"/>
</dbReference>
<dbReference type="PANTHER" id="PTHR30419:SF8">
    <property type="entry name" value="NITROGEN ASSIMILATION TRANSCRIPTIONAL ACTIVATOR-RELATED"/>
    <property type="match status" value="1"/>
</dbReference>
<proteinExistence type="inferred from homology"/>
<dbReference type="Gene3D" id="1.10.10.10">
    <property type="entry name" value="Winged helix-like DNA-binding domain superfamily/Winged helix DNA-binding domain"/>
    <property type="match status" value="1"/>
</dbReference>
<feature type="domain" description="HTH lysR-type" evidence="5">
    <location>
        <begin position="1"/>
        <end position="58"/>
    </location>
</feature>
<dbReference type="InterPro" id="IPR036390">
    <property type="entry name" value="WH_DNA-bd_sf"/>
</dbReference>
<dbReference type="SUPFAM" id="SSF46785">
    <property type="entry name" value="Winged helix' DNA-binding domain"/>
    <property type="match status" value="1"/>
</dbReference>
<evidence type="ECO:0000259" key="5">
    <source>
        <dbReference type="PROSITE" id="PS50931"/>
    </source>
</evidence>
<dbReference type="InterPro" id="IPR050950">
    <property type="entry name" value="HTH-type_LysR_regulators"/>
</dbReference>
<accession>A0A810PPG9</accession>
<evidence type="ECO:0000256" key="2">
    <source>
        <dbReference type="ARBA" id="ARBA00023015"/>
    </source>
</evidence>
<dbReference type="SUPFAM" id="SSF53850">
    <property type="entry name" value="Periplasmic binding protein-like II"/>
    <property type="match status" value="1"/>
</dbReference>
<dbReference type="GO" id="GO:0003677">
    <property type="term" value="F:DNA binding"/>
    <property type="evidence" value="ECO:0007669"/>
    <property type="project" value="UniProtKB-KW"/>
</dbReference>
<sequence length="290" mass="32712">METKKLEALVMAVRTGSFTRAAEVLGYTQSGLTHMMNSLEKDIGFPLLVRSRNGIRLSAAGERVLPMIEDLLRAGDTLEREIRLINTRREETIRVGSYASIAVHWLPELIQRFRDRHPDVAVDIQMGSVQEVYRWVREDKVDMCFASHQEGGNFDWIHLRNDPLLAILPPGYDLRGCSSLPVSRLEGLDFLMPSLGFHLDIMRALGDVKPNIQQTHVNDSVIISMVEHGLGVSILSELVLRGRRDNVVAVPLDPPAVRELGIAVRSKKELRPIARRFITETKEILENIPL</sequence>
<dbReference type="RefSeq" id="WP_212818328.1">
    <property type="nucleotide sequence ID" value="NZ_AP023415.1"/>
</dbReference>
<gene>
    <name evidence="6" type="ORF">MM35RIKEN_00860</name>
</gene>
<dbReference type="EMBL" id="AP023415">
    <property type="protein sequence ID" value="BCK77894.1"/>
    <property type="molecule type" value="Genomic_DNA"/>
</dbReference>
<dbReference type="InterPro" id="IPR036388">
    <property type="entry name" value="WH-like_DNA-bd_sf"/>
</dbReference>
<dbReference type="AlphaFoldDB" id="A0A810PPG9"/>
<name>A0A810PPG9_9FIRM</name>
<keyword evidence="2" id="KW-0805">Transcription regulation</keyword>
<organism evidence="6 7">
    <name type="scientific">Vescimonas fastidiosa</name>
    <dbReference type="NCBI Taxonomy" id="2714353"/>
    <lineage>
        <taxon>Bacteria</taxon>
        <taxon>Bacillati</taxon>
        <taxon>Bacillota</taxon>
        <taxon>Clostridia</taxon>
        <taxon>Eubacteriales</taxon>
        <taxon>Oscillospiraceae</taxon>
        <taxon>Vescimonas</taxon>
    </lineage>
</organism>
<evidence type="ECO:0000256" key="3">
    <source>
        <dbReference type="ARBA" id="ARBA00023125"/>
    </source>
</evidence>
<dbReference type="InterPro" id="IPR000847">
    <property type="entry name" value="LysR_HTH_N"/>
</dbReference>
<keyword evidence="4" id="KW-0804">Transcription</keyword>
<protein>
    <submittedName>
        <fullName evidence="6">LysR family transcriptional regulator</fullName>
    </submittedName>
</protein>
<dbReference type="Gene3D" id="3.40.190.290">
    <property type="match status" value="1"/>
</dbReference>
<dbReference type="Pfam" id="PF03466">
    <property type="entry name" value="LysR_substrate"/>
    <property type="match status" value="1"/>
</dbReference>
<dbReference type="InterPro" id="IPR005119">
    <property type="entry name" value="LysR_subst-bd"/>
</dbReference>
<reference evidence="6" key="1">
    <citation type="submission" date="2020-09" db="EMBL/GenBank/DDBJ databases">
        <title>New species isolated from human feces.</title>
        <authorList>
            <person name="Kitahara M."/>
            <person name="Shigeno Y."/>
            <person name="Shime M."/>
            <person name="Matsumoto Y."/>
            <person name="Nakamura S."/>
            <person name="Motooka D."/>
            <person name="Fukuoka S."/>
            <person name="Nishikawa H."/>
            <person name="Benno Y."/>
        </authorList>
    </citation>
    <scope>NUCLEOTIDE SEQUENCE</scope>
    <source>
        <strain evidence="6">MM35</strain>
    </source>
</reference>
<dbReference type="GO" id="GO:0005829">
    <property type="term" value="C:cytosol"/>
    <property type="evidence" value="ECO:0007669"/>
    <property type="project" value="TreeGrafter"/>
</dbReference>
<evidence type="ECO:0000256" key="4">
    <source>
        <dbReference type="ARBA" id="ARBA00023163"/>
    </source>
</evidence>
<evidence type="ECO:0000313" key="6">
    <source>
        <dbReference type="EMBL" id="BCK77894.1"/>
    </source>
</evidence>
<dbReference type="PROSITE" id="PS50931">
    <property type="entry name" value="HTH_LYSR"/>
    <property type="match status" value="1"/>
</dbReference>
<evidence type="ECO:0000256" key="1">
    <source>
        <dbReference type="ARBA" id="ARBA00009437"/>
    </source>
</evidence>
<dbReference type="CDD" id="cd05466">
    <property type="entry name" value="PBP2_LTTR_substrate"/>
    <property type="match status" value="1"/>
</dbReference>
<dbReference type="Proteomes" id="UP000681343">
    <property type="component" value="Chromosome"/>
</dbReference>
<dbReference type="KEGG" id="vfa:MM35RIKEN_00860"/>
<dbReference type="Pfam" id="PF00126">
    <property type="entry name" value="HTH_1"/>
    <property type="match status" value="1"/>
</dbReference>
<comment type="similarity">
    <text evidence="1">Belongs to the LysR transcriptional regulatory family.</text>
</comment>
<keyword evidence="3" id="KW-0238">DNA-binding</keyword>
<evidence type="ECO:0000313" key="7">
    <source>
        <dbReference type="Proteomes" id="UP000681343"/>
    </source>
</evidence>